<dbReference type="Pfam" id="PF00486">
    <property type="entry name" value="Trans_reg_C"/>
    <property type="match status" value="1"/>
</dbReference>
<dbReference type="Pfam" id="PF13191">
    <property type="entry name" value="AAA_16"/>
    <property type="match status" value="1"/>
</dbReference>
<dbReference type="GO" id="GO:0000160">
    <property type="term" value="P:phosphorelay signal transduction system"/>
    <property type="evidence" value="ECO:0007669"/>
    <property type="project" value="UniProtKB-KW"/>
</dbReference>
<keyword evidence="4 6" id="KW-0238">DNA-binding</keyword>
<dbReference type="SMART" id="SM01043">
    <property type="entry name" value="BTAD"/>
    <property type="match status" value="1"/>
</dbReference>
<dbReference type="PROSITE" id="PS51755">
    <property type="entry name" value="OMPR_PHOB"/>
    <property type="match status" value="1"/>
</dbReference>
<feature type="domain" description="OmpR/PhoB-type" evidence="8">
    <location>
        <begin position="15"/>
        <end position="120"/>
    </location>
</feature>
<sequence>MPSSATRNPAPTTPAPAAEPDDTPLLLSVLGPLSARHDGRDLPLGPPRRRALLALLLIRPGRVVPTELLIEELWGEGPPRQAVATLQSHVSHLRRALQPASGPDRPSMLRHRAPGYVLELPPEQIDGCRFERLVAEGQRLLERRDPLAARDRLGAALALWRGSPYAEFDGHPPLCDESSRLEHVRLAAVEACAEARLALGAAQEVAADLDREARRHPARERLVGHLMTALSRLGRQAEALEAYERTRVHLDEEFGVGTAAELRRVRTAILRQEPGTCGPPAGPHTARPEIAGPALGAPVIGVAKANDGERTRRAEARPPVRAEQEPARPAAAEASGGAGTAGAEPGGPFTAAARCHDTRRHGARSAEGEGTGSAAAGGAGAPRVTAGPGHTCRPVTTAEDSPSTMADSPESARPARDAEAPKNGTIRETLKPGAQSPFTGRSEELQRLTAAAASALAGHGHVAGVLGPAGVGKTRLLLELVPRLEAACAGQDDAGRECAGLEVIWSHCFLSEGVPPYWLWTQILRRLSTTRPDAFRDAVKPFGTLLAPLMPEHAAGPGRPAPEPDWGQARFLTHDAVCEVLLALATQHPLVLLMEDLHWADTASLDLLRLLSTRSQGHPLGIVLTAREHEVGSDATLRRILAEVLRGPRTETLRLGGLSRHAVAAIVAAQAGPGVDAKVVEVLHRRSEGNPYFVMQLLSLLADARSLRRPDAVGVLLTRIPTGAREALRQRFAALPETVLRVLRLCAVIGTEVDTDLLDCTATEDEPVAAALESAIRAGLLGEDPHRPEGLHFAHALVQETLIDELSREDRQRLHARVAEGLCARRPRLVEDEEIERVAHHAWQAKGALGIAETLPLLLRAAEQAEQQLAYEQVETWLRRAVHLVGLLPPDDPSTASLDRRLHIQLGQVLATTRGYGHSEAETALARGRALSEVTHSPEDPSVLWALCASHLVTGRYDDSRPFSGLLRDLADRSGQPVAVLGAAYAEGIVLHVRGQLPQALAELEHGVAMADGYAREGHSLARTFQHDPRVSCRSYDTFTHWLMGDRKTATARRRELLGLTEYDSRPSDRSFALYVDAVVAAWEGDVRTAHSSGAEGVRLADEHGLLYWKAMLGTLEGWGLTHSGRVDDGLTLMNSSLAELRTSRTHLRRPLHLGLLGQAQHRAGRTEDAKTTFHALLAAVAQRGEHVYLHPELPATRLLHDLLGRGAAEAAAAG</sequence>
<dbReference type="SMART" id="SM00862">
    <property type="entry name" value="Trans_reg_C"/>
    <property type="match status" value="1"/>
</dbReference>
<dbReference type="InterPro" id="IPR001867">
    <property type="entry name" value="OmpR/PhoB-type_DNA-bd"/>
</dbReference>
<dbReference type="Gene3D" id="1.10.10.10">
    <property type="entry name" value="Winged helix-like DNA-binding domain superfamily/Winged helix DNA-binding domain"/>
    <property type="match status" value="1"/>
</dbReference>
<dbReference type="Pfam" id="PF03704">
    <property type="entry name" value="BTAD"/>
    <property type="match status" value="1"/>
</dbReference>
<dbReference type="Gene3D" id="1.25.40.10">
    <property type="entry name" value="Tetratricopeptide repeat domain"/>
    <property type="match status" value="2"/>
</dbReference>
<feature type="region of interest" description="Disordered" evidence="7">
    <location>
        <begin position="273"/>
        <end position="440"/>
    </location>
</feature>
<feature type="region of interest" description="Disordered" evidence="7">
    <location>
        <begin position="1"/>
        <end position="23"/>
    </location>
</feature>
<evidence type="ECO:0000256" key="1">
    <source>
        <dbReference type="ARBA" id="ARBA00005820"/>
    </source>
</evidence>
<dbReference type="GO" id="GO:0003677">
    <property type="term" value="F:DNA binding"/>
    <property type="evidence" value="ECO:0007669"/>
    <property type="project" value="UniProtKB-UniRule"/>
</dbReference>
<organism evidence="9 10">
    <name type="scientific">Streptomyces lydicus</name>
    <dbReference type="NCBI Taxonomy" id="47763"/>
    <lineage>
        <taxon>Bacteria</taxon>
        <taxon>Bacillati</taxon>
        <taxon>Actinomycetota</taxon>
        <taxon>Actinomycetes</taxon>
        <taxon>Kitasatosporales</taxon>
        <taxon>Streptomycetaceae</taxon>
        <taxon>Streptomyces</taxon>
    </lineage>
</organism>
<dbReference type="SUPFAM" id="SSF52540">
    <property type="entry name" value="P-loop containing nucleoside triphosphate hydrolases"/>
    <property type="match status" value="1"/>
</dbReference>
<dbReference type="InterPro" id="IPR051677">
    <property type="entry name" value="AfsR-DnrI-RedD_regulator"/>
</dbReference>
<dbReference type="InterPro" id="IPR005158">
    <property type="entry name" value="BTAD"/>
</dbReference>
<dbReference type="Proteomes" id="UP000275579">
    <property type="component" value="Chromosome"/>
</dbReference>
<evidence type="ECO:0000256" key="6">
    <source>
        <dbReference type="PROSITE-ProRule" id="PRU01091"/>
    </source>
</evidence>
<proteinExistence type="inferred from homology"/>
<evidence type="ECO:0000256" key="4">
    <source>
        <dbReference type="ARBA" id="ARBA00023125"/>
    </source>
</evidence>
<accession>A0A3S9Y4X6</accession>
<evidence type="ECO:0000256" key="7">
    <source>
        <dbReference type="SAM" id="MobiDB-lite"/>
    </source>
</evidence>
<dbReference type="InterPro" id="IPR011990">
    <property type="entry name" value="TPR-like_helical_dom_sf"/>
</dbReference>
<evidence type="ECO:0000313" key="10">
    <source>
        <dbReference type="Proteomes" id="UP000275579"/>
    </source>
</evidence>
<keyword evidence="5" id="KW-0804">Transcription</keyword>
<dbReference type="SUPFAM" id="SSF46894">
    <property type="entry name" value="C-terminal effector domain of the bipartite response regulators"/>
    <property type="match status" value="1"/>
</dbReference>
<evidence type="ECO:0000256" key="5">
    <source>
        <dbReference type="ARBA" id="ARBA00023163"/>
    </source>
</evidence>
<gene>
    <name evidence="9" type="ORF">DDE74_03135</name>
</gene>
<evidence type="ECO:0000259" key="8">
    <source>
        <dbReference type="PROSITE" id="PS51755"/>
    </source>
</evidence>
<feature type="compositionally biased region" description="Gly residues" evidence="7">
    <location>
        <begin position="369"/>
        <end position="380"/>
    </location>
</feature>
<dbReference type="InterPro" id="IPR027417">
    <property type="entry name" value="P-loop_NTPase"/>
</dbReference>
<dbReference type="SUPFAM" id="SSF48452">
    <property type="entry name" value="TPR-like"/>
    <property type="match status" value="2"/>
</dbReference>
<keyword evidence="2" id="KW-0902">Two-component regulatory system</keyword>
<evidence type="ECO:0000256" key="2">
    <source>
        <dbReference type="ARBA" id="ARBA00023012"/>
    </source>
</evidence>
<dbReference type="InterPro" id="IPR036388">
    <property type="entry name" value="WH-like_DNA-bd_sf"/>
</dbReference>
<dbReference type="EMBL" id="CP029042">
    <property type="protein sequence ID" value="AZS70066.1"/>
    <property type="molecule type" value="Genomic_DNA"/>
</dbReference>
<feature type="compositionally biased region" description="Low complexity" evidence="7">
    <location>
        <begin position="1"/>
        <end position="18"/>
    </location>
</feature>
<feature type="compositionally biased region" description="Low complexity" evidence="7">
    <location>
        <begin position="327"/>
        <end position="353"/>
    </location>
</feature>
<comment type="similarity">
    <text evidence="1">Belongs to the AfsR/DnrI/RedD regulatory family.</text>
</comment>
<dbReference type="RefSeq" id="WP_127149292.1">
    <property type="nucleotide sequence ID" value="NZ_CP029042.1"/>
</dbReference>
<evidence type="ECO:0000256" key="3">
    <source>
        <dbReference type="ARBA" id="ARBA00023015"/>
    </source>
</evidence>
<dbReference type="Gene3D" id="3.40.50.300">
    <property type="entry name" value="P-loop containing nucleotide triphosphate hydrolases"/>
    <property type="match status" value="1"/>
</dbReference>
<reference evidence="9 10" key="1">
    <citation type="submission" date="2018-04" db="EMBL/GenBank/DDBJ databases">
        <title>Complete genome sequences of Streptomyces lydicus strain WYEC and characterization of antagonistic properties of biological control agents.</title>
        <authorList>
            <person name="Mariita R.M."/>
            <person name="Sello J.K."/>
        </authorList>
    </citation>
    <scope>NUCLEOTIDE SEQUENCE [LARGE SCALE GENOMIC DNA]</scope>
    <source>
        <strain evidence="9 10">WYEC 108</strain>
    </source>
</reference>
<dbReference type="CDD" id="cd15831">
    <property type="entry name" value="BTAD"/>
    <property type="match status" value="1"/>
</dbReference>
<dbReference type="GO" id="GO:0006355">
    <property type="term" value="P:regulation of DNA-templated transcription"/>
    <property type="evidence" value="ECO:0007669"/>
    <property type="project" value="InterPro"/>
</dbReference>
<keyword evidence="3" id="KW-0805">Transcription regulation</keyword>
<dbReference type="PANTHER" id="PTHR35807:SF1">
    <property type="entry name" value="TRANSCRIPTIONAL REGULATOR REDD"/>
    <property type="match status" value="1"/>
</dbReference>
<protein>
    <submittedName>
        <fullName evidence="9">Transcriptional regulator</fullName>
    </submittedName>
</protein>
<dbReference type="PANTHER" id="PTHR35807">
    <property type="entry name" value="TRANSCRIPTIONAL REGULATOR REDD-RELATED"/>
    <property type="match status" value="1"/>
</dbReference>
<feature type="DNA-binding region" description="OmpR/PhoB-type" evidence="6">
    <location>
        <begin position="15"/>
        <end position="120"/>
    </location>
</feature>
<feature type="compositionally biased region" description="Basic and acidic residues" evidence="7">
    <location>
        <begin position="306"/>
        <end position="326"/>
    </location>
</feature>
<dbReference type="AlphaFoldDB" id="A0A3S9Y4X6"/>
<evidence type="ECO:0000313" key="9">
    <source>
        <dbReference type="EMBL" id="AZS70066.1"/>
    </source>
</evidence>
<name>A0A3S9Y4X6_9ACTN</name>
<dbReference type="InterPro" id="IPR016032">
    <property type="entry name" value="Sig_transdc_resp-reg_C-effctor"/>
</dbReference>
<dbReference type="InterPro" id="IPR041664">
    <property type="entry name" value="AAA_16"/>
</dbReference>